<reference evidence="1" key="1">
    <citation type="submission" date="2023-03" db="EMBL/GenBank/DDBJ databases">
        <title>Chromosome-scale reference genome and RAD-based genetic map of yellow starthistle (Centaurea solstitialis) reveal putative structural variation and QTLs associated with invader traits.</title>
        <authorList>
            <person name="Reatini B."/>
            <person name="Cang F.A."/>
            <person name="Jiang Q."/>
            <person name="Mckibben M.T.W."/>
            <person name="Barker M.S."/>
            <person name="Rieseberg L.H."/>
            <person name="Dlugosch K.M."/>
        </authorList>
    </citation>
    <scope>NUCLEOTIDE SEQUENCE</scope>
    <source>
        <strain evidence="1">CAN-66</strain>
        <tissue evidence="1">Leaf</tissue>
    </source>
</reference>
<sequence>MPLISILATADQCRRTAPRLRVFWSPHSLTSDVCLLLILVTIDSCIKSWFYSICDAYLLQIISSDNCTAKDLWDKLDEFFLSNKMSRMLQLQEQFRNAKKGTSSITDFCHNQKKIGRCSG</sequence>
<dbReference type="AlphaFoldDB" id="A0AA38T8T0"/>
<comment type="caution">
    <text evidence="1">The sequence shown here is derived from an EMBL/GenBank/DDBJ whole genome shotgun (WGS) entry which is preliminary data.</text>
</comment>
<dbReference type="PANTHER" id="PTHR47481:SF40">
    <property type="entry name" value="RETROTRANSPOSON GAG DOMAIN-CONTAINING PROTEIN"/>
    <property type="match status" value="1"/>
</dbReference>
<dbReference type="EMBL" id="JARYMX010000003">
    <property type="protein sequence ID" value="KAJ9555594.1"/>
    <property type="molecule type" value="Genomic_DNA"/>
</dbReference>
<proteinExistence type="predicted"/>
<organism evidence="1 2">
    <name type="scientific">Centaurea solstitialis</name>
    <name type="common">yellow star-thistle</name>
    <dbReference type="NCBI Taxonomy" id="347529"/>
    <lineage>
        <taxon>Eukaryota</taxon>
        <taxon>Viridiplantae</taxon>
        <taxon>Streptophyta</taxon>
        <taxon>Embryophyta</taxon>
        <taxon>Tracheophyta</taxon>
        <taxon>Spermatophyta</taxon>
        <taxon>Magnoliopsida</taxon>
        <taxon>eudicotyledons</taxon>
        <taxon>Gunneridae</taxon>
        <taxon>Pentapetalae</taxon>
        <taxon>asterids</taxon>
        <taxon>campanulids</taxon>
        <taxon>Asterales</taxon>
        <taxon>Asteraceae</taxon>
        <taxon>Carduoideae</taxon>
        <taxon>Cardueae</taxon>
        <taxon>Centaureinae</taxon>
        <taxon>Centaurea</taxon>
    </lineage>
</organism>
<dbReference type="PANTHER" id="PTHR47481">
    <property type="match status" value="1"/>
</dbReference>
<evidence type="ECO:0000313" key="1">
    <source>
        <dbReference type="EMBL" id="KAJ9555594.1"/>
    </source>
</evidence>
<dbReference type="Proteomes" id="UP001172457">
    <property type="component" value="Chromosome 3"/>
</dbReference>
<keyword evidence="2" id="KW-1185">Reference proteome</keyword>
<protein>
    <submittedName>
        <fullName evidence="1">Uncharacterized protein</fullName>
    </submittedName>
</protein>
<name>A0AA38T8T0_9ASTR</name>
<accession>A0AA38T8T0</accession>
<evidence type="ECO:0000313" key="2">
    <source>
        <dbReference type="Proteomes" id="UP001172457"/>
    </source>
</evidence>
<gene>
    <name evidence="1" type="ORF">OSB04_010208</name>
</gene>